<comment type="caution">
    <text evidence="6">Lacks conserved residue(s) required for the propagation of feature annotation.</text>
</comment>
<dbReference type="PANTHER" id="PTHR10954:SF7">
    <property type="entry name" value="RIBONUCLEASE H2 SUBUNIT A"/>
    <property type="match status" value="1"/>
</dbReference>
<dbReference type="SUPFAM" id="SSF53098">
    <property type="entry name" value="Ribonuclease H-like"/>
    <property type="match status" value="1"/>
</dbReference>
<dbReference type="InterPro" id="IPR001352">
    <property type="entry name" value="RNase_HII/HIII"/>
</dbReference>
<accession>A0A699JVI1</accession>
<evidence type="ECO:0000256" key="7">
    <source>
        <dbReference type="RuleBase" id="RU003515"/>
    </source>
</evidence>
<evidence type="ECO:0000256" key="5">
    <source>
        <dbReference type="ARBA" id="ARBA00022801"/>
    </source>
</evidence>
<evidence type="ECO:0000256" key="4">
    <source>
        <dbReference type="ARBA" id="ARBA00022759"/>
    </source>
</evidence>
<dbReference type="GO" id="GO:0043137">
    <property type="term" value="P:DNA replication, removal of RNA primer"/>
    <property type="evidence" value="ECO:0007669"/>
    <property type="project" value="TreeGrafter"/>
</dbReference>
<dbReference type="InterPro" id="IPR012337">
    <property type="entry name" value="RNaseH-like_sf"/>
</dbReference>
<dbReference type="PANTHER" id="PTHR10954">
    <property type="entry name" value="RIBONUCLEASE H2 SUBUNIT A"/>
    <property type="match status" value="1"/>
</dbReference>
<name>A0A699JVI1_TANCI</name>
<comment type="similarity">
    <text evidence="7">Belongs to the RNase HII family.</text>
</comment>
<evidence type="ECO:0000256" key="6">
    <source>
        <dbReference type="PROSITE-ProRule" id="PRU01319"/>
    </source>
</evidence>
<reference evidence="9" key="1">
    <citation type="journal article" date="2019" name="Sci. Rep.">
        <title>Draft genome of Tanacetum cinerariifolium, the natural source of mosquito coil.</title>
        <authorList>
            <person name="Yamashiro T."/>
            <person name="Shiraishi A."/>
            <person name="Satake H."/>
            <person name="Nakayama K."/>
        </authorList>
    </citation>
    <scope>NUCLEOTIDE SEQUENCE</scope>
</reference>
<dbReference type="AlphaFoldDB" id="A0A699JVI1"/>
<comment type="function">
    <text evidence="7">Endonuclease that specifically degrades the RNA of RNA-DNA hybrids.</text>
</comment>
<proteinExistence type="inferred from homology"/>
<dbReference type="Pfam" id="PF01351">
    <property type="entry name" value="RNase_HII"/>
    <property type="match status" value="1"/>
</dbReference>
<keyword evidence="5 7" id="KW-0378">Hydrolase</keyword>
<dbReference type="EMBL" id="BKCJ010453174">
    <property type="protein sequence ID" value="GFA60196.1"/>
    <property type="molecule type" value="Genomic_DNA"/>
</dbReference>
<evidence type="ECO:0000256" key="3">
    <source>
        <dbReference type="ARBA" id="ARBA00022723"/>
    </source>
</evidence>
<dbReference type="GO" id="GO:0006298">
    <property type="term" value="P:mismatch repair"/>
    <property type="evidence" value="ECO:0007669"/>
    <property type="project" value="TreeGrafter"/>
</dbReference>
<dbReference type="PROSITE" id="PS51975">
    <property type="entry name" value="RNASE_H_2"/>
    <property type="match status" value="1"/>
</dbReference>
<comment type="caution">
    <text evidence="9">The sequence shown here is derived from an EMBL/GenBank/DDBJ whole genome shotgun (WGS) entry which is preliminary data.</text>
</comment>
<protein>
    <recommendedName>
        <fullName evidence="7">Ribonuclease</fullName>
        <ecNumber evidence="7">3.1.26.4</ecNumber>
    </recommendedName>
</protein>
<feature type="non-terminal residue" evidence="9">
    <location>
        <position position="137"/>
    </location>
</feature>
<dbReference type="GO" id="GO:0003723">
    <property type="term" value="F:RNA binding"/>
    <property type="evidence" value="ECO:0007669"/>
    <property type="project" value="UniProtKB-UniRule"/>
</dbReference>
<keyword evidence="3" id="KW-0479">Metal-binding</keyword>
<comment type="catalytic activity">
    <reaction evidence="1 7">
        <text>Endonucleolytic cleavage to 5'-phosphomonoester.</text>
        <dbReference type="EC" id="3.1.26.4"/>
    </reaction>
</comment>
<keyword evidence="2 7" id="KW-0540">Nuclease</keyword>
<dbReference type="GO" id="GO:0004523">
    <property type="term" value="F:RNA-DNA hybrid ribonuclease activity"/>
    <property type="evidence" value="ECO:0007669"/>
    <property type="project" value="UniProtKB-EC"/>
</dbReference>
<dbReference type="Gene3D" id="3.30.420.10">
    <property type="entry name" value="Ribonuclease H-like superfamily/Ribonuclease H"/>
    <property type="match status" value="1"/>
</dbReference>
<dbReference type="InterPro" id="IPR024567">
    <property type="entry name" value="RNase_HII/HIII_dom"/>
</dbReference>
<feature type="domain" description="RNase H type-2" evidence="8">
    <location>
        <begin position="99"/>
        <end position="137"/>
    </location>
</feature>
<evidence type="ECO:0000313" key="9">
    <source>
        <dbReference type="EMBL" id="GFA60196.1"/>
    </source>
</evidence>
<dbReference type="GO" id="GO:0046872">
    <property type="term" value="F:metal ion binding"/>
    <property type="evidence" value="ECO:0007669"/>
    <property type="project" value="UniProtKB-KW"/>
</dbReference>
<keyword evidence="4 7" id="KW-0255">Endonuclease</keyword>
<evidence type="ECO:0000259" key="8">
    <source>
        <dbReference type="PROSITE" id="PS51975"/>
    </source>
</evidence>
<evidence type="ECO:0000256" key="2">
    <source>
        <dbReference type="ARBA" id="ARBA00022722"/>
    </source>
</evidence>
<dbReference type="InterPro" id="IPR036397">
    <property type="entry name" value="RNaseH_sf"/>
</dbReference>
<sequence>MGTIRFTIHGDPDRYRTAIGNARTRSKIAKGLAIPVADGFGSNKRTNEFQVGSPDGLRVEKTTAAKLRKQQRIGFQLEELEAIEMGSEEGSIHGWGSKACIMGIDEAGRGPVLGPMVYGCLYCPLSYKKTLSTLEFA</sequence>
<dbReference type="EC" id="3.1.26.4" evidence="7"/>
<organism evidence="9">
    <name type="scientific">Tanacetum cinerariifolium</name>
    <name type="common">Dalmatian daisy</name>
    <name type="synonym">Chrysanthemum cinerariifolium</name>
    <dbReference type="NCBI Taxonomy" id="118510"/>
    <lineage>
        <taxon>Eukaryota</taxon>
        <taxon>Viridiplantae</taxon>
        <taxon>Streptophyta</taxon>
        <taxon>Embryophyta</taxon>
        <taxon>Tracheophyta</taxon>
        <taxon>Spermatophyta</taxon>
        <taxon>Magnoliopsida</taxon>
        <taxon>eudicotyledons</taxon>
        <taxon>Gunneridae</taxon>
        <taxon>Pentapetalae</taxon>
        <taxon>asterids</taxon>
        <taxon>campanulids</taxon>
        <taxon>Asterales</taxon>
        <taxon>Asteraceae</taxon>
        <taxon>Asteroideae</taxon>
        <taxon>Anthemideae</taxon>
        <taxon>Anthemidinae</taxon>
        <taxon>Tanacetum</taxon>
    </lineage>
</organism>
<gene>
    <name evidence="9" type="ORF">Tci_632168</name>
</gene>
<evidence type="ECO:0000256" key="1">
    <source>
        <dbReference type="ARBA" id="ARBA00000077"/>
    </source>
</evidence>
<dbReference type="GO" id="GO:0032299">
    <property type="term" value="C:ribonuclease H2 complex"/>
    <property type="evidence" value="ECO:0007669"/>
    <property type="project" value="TreeGrafter"/>
</dbReference>